<comment type="subcellular location">
    <subcellularLocation>
        <location evidence="1">Cell outer membrane</location>
    </subcellularLocation>
</comment>
<evidence type="ECO:0000256" key="7">
    <source>
        <dbReference type="ARBA" id="ARBA00023237"/>
    </source>
</evidence>
<dbReference type="GO" id="GO:0015562">
    <property type="term" value="F:efflux transmembrane transporter activity"/>
    <property type="evidence" value="ECO:0007669"/>
    <property type="project" value="InterPro"/>
</dbReference>
<evidence type="ECO:0000256" key="3">
    <source>
        <dbReference type="ARBA" id="ARBA00022448"/>
    </source>
</evidence>
<dbReference type="GO" id="GO:0009279">
    <property type="term" value="C:cell outer membrane"/>
    <property type="evidence" value="ECO:0007669"/>
    <property type="project" value="UniProtKB-SubCell"/>
</dbReference>
<keyword evidence="4" id="KW-1134">Transmembrane beta strand</keyword>
<dbReference type="GO" id="GO:1990281">
    <property type="term" value="C:efflux pump complex"/>
    <property type="evidence" value="ECO:0007669"/>
    <property type="project" value="TreeGrafter"/>
</dbReference>
<accession>A0A1W6K711</accession>
<dbReference type="InterPro" id="IPR003423">
    <property type="entry name" value="OMP_efflux"/>
</dbReference>
<evidence type="ECO:0000313" key="8">
    <source>
        <dbReference type="EMBL" id="ARM83132.1"/>
    </source>
</evidence>
<organism evidence="8 9">
    <name type="scientific">Marinobacter salarius</name>
    <dbReference type="NCBI Taxonomy" id="1420917"/>
    <lineage>
        <taxon>Bacteria</taxon>
        <taxon>Pseudomonadati</taxon>
        <taxon>Pseudomonadota</taxon>
        <taxon>Gammaproteobacteria</taxon>
        <taxon>Pseudomonadales</taxon>
        <taxon>Marinobacteraceae</taxon>
        <taxon>Marinobacter</taxon>
    </lineage>
</organism>
<dbReference type="PANTHER" id="PTHR30026:SF22">
    <property type="entry name" value="OUTER MEMBRANE EFFLUX PROTEIN"/>
    <property type="match status" value="1"/>
</dbReference>
<dbReference type="RefSeq" id="WP_198324906.1">
    <property type="nucleotide sequence ID" value="NZ_CP020931.1"/>
</dbReference>
<dbReference type="PANTHER" id="PTHR30026">
    <property type="entry name" value="OUTER MEMBRANE PROTEIN TOLC"/>
    <property type="match status" value="1"/>
</dbReference>
<dbReference type="EMBL" id="CP020931">
    <property type="protein sequence ID" value="ARM83132.1"/>
    <property type="molecule type" value="Genomic_DNA"/>
</dbReference>
<dbReference type="GO" id="GO:0015288">
    <property type="term" value="F:porin activity"/>
    <property type="evidence" value="ECO:0007669"/>
    <property type="project" value="TreeGrafter"/>
</dbReference>
<dbReference type="Pfam" id="PF02321">
    <property type="entry name" value="OEP"/>
    <property type="match status" value="2"/>
</dbReference>
<evidence type="ECO:0000313" key="9">
    <source>
        <dbReference type="Proteomes" id="UP000193100"/>
    </source>
</evidence>
<keyword evidence="7" id="KW-0998">Cell outer membrane</keyword>
<comment type="similarity">
    <text evidence="2">Belongs to the outer membrane factor (OMF) (TC 1.B.17) family.</text>
</comment>
<evidence type="ECO:0000256" key="1">
    <source>
        <dbReference type="ARBA" id="ARBA00004442"/>
    </source>
</evidence>
<evidence type="ECO:0000256" key="6">
    <source>
        <dbReference type="ARBA" id="ARBA00023136"/>
    </source>
</evidence>
<reference evidence="8 9" key="1">
    <citation type="submission" date="2017-04" db="EMBL/GenBank/DDBJ databases">
        <title>Genome Sequence of Marinobacter salarius strain SMR5 Isolated from a culture of the Diatom Skeletonema marinoi.</title>
        <authorList>
            <person name="Topel M."/>
            <person name="Pinder M.I.M."/>
            <person name="Johansson O.N."/>
            <person name="Kourtchenko O."/>
            <person name="Godhe A."/>
            <person name="Clarke A.K."/>
        </authorList>
    </citation>
    <scope>NUCLEOTIDE SEQUENCE [LARGE SCALE GENOMIC DNA]</scope>
    <source>
        <strain evidence="8 9">SMR5</strain>
    </source>
</reference>
<evidence type="ECO:0000256" key="2">
    <source>
        <dbReference type="ARBA" id="ARBA00007613"/>
    </source>
</evidence>
<keyword evidence="6" id="KW-0472">Membrane</keyword>
<dbReference type="Gene3D" id="1.20.1600.10">
    <property type="entry name" value="Outer membrane efflux proteins (OEP)"/>
    <property type="match status" value="1"/>
</dbReference>
<dbReference type="SUPFAM" id="SSF56954">
    <property type="entry name" value="Outer membrane efflux proteins (OEP)"/>
    <property type="match status" value="1"/>
</dbReference>
<dbReference type="AlphaFoldDB" id="A0A1W6K711"/>
<evidence type="ECO:0000256" key="4">
    <source>
        <dbReference type="ARBA" id="ARBA00022452"/>
    </source>
</evidence>
<keyword evidence="3" id="KW-0813">Transport</keyword>
<name>A0A1W6K711_9GAMM</name>
<evidence type="ECO:0000256" key="5">
    <source>
        <dbReference type="ARBA" id="ARBA00022692"/>
    </source>
</evidence>
<keyword evidence="5" id="KW-0812">Transmembrane</keyword>
<dbReference type="InterPro" id="IPR051906">
    <property type="entry name" value="TolC-like"/>
</dbReference>
<sequence length="424" mass="47650">MTPGRSFCSLLVGVAFIGLVTPLPSEAISLEEAVYRGMLNHPSVAAARAEVEAAGINLDIAVDGYWPTVQASAGPENSLWGEIGYEVTARQTLYDWGEVNSQVEGASAVERQKLEALKIASAEAALDIIEVYLDVLLYESRAEAVKRHITRLGQLAELSHDRSELGYVGRSEAGRAELELARAREQLAVERGALADAKSQFRELVGYAAEDLSQPDPKAIIGHLRRSGELDKAVAEAPEYRRVREEVDEAIARRDESRAALKPRLNLEGSLMRREIGGRMEEDAVIALRLRIDTFQGLSNFRRVESAGRQVEAARWEQRATRRELRRELTAWFEQHEVLGWRLESLEVQLRRAEEVAEAYHEQFEAGLRDIEDLLPIQRDMFDTERQIHEVESQKVRLQYRVASRLGRLDEVLSSKVDDGNEAL</sequence>
<protein>
    <submittedName>
        <fullName evidence="8">Outer membrane efflux protein</fullName>
    </submittedName>
</protein>
<proteinExistence type="inferred from homology"/>
<dbReference type="GeneID" id="77255021"/>
<dbReference type="Proteomes" id="UP000193100">
    <property type="component" value="Chromosome"/>
</dbReference>
<gene>
    <name evidence="8" type="ORF">MARSALSMR5_01038</name>
</gene>